<keyword evidence="3" id="KW-1185">Reference proteome</keyword>
<evidence type="ECO:0000313" key="2">
    <source>
        <dbReference type="Ensembl" id="ENSCINP00000023914.2"/>
    </source>
</evidence>
<dbReference type="AlphaFoldDB" id="F6RMM4"/>
<dbReference type="OMA" id="QACHTAN"/>
<accession>F6RMM4</accession>
<reference evidence="3" key="1">
    <citation type="journal article" date="2002" name="Science">
        <title>The draft genome of Ciona intestinalis: insights into chordate and vertebrate origins.</title>
        <authorList>
            <person name="Dehal P."/>
            <person name="Satou Y."/>
            <person name="Campbell R.K."/>
            <person name="Chapman J."/>
            <person name="Degnan B."/>
            <person name="De Tomaso A."/>
            <person name="Davidson B."/>
            <person name="Di Gregorio A."/>
            <person name="Gelpke M."/>
            <person name="Goodstein D.M."/>
            <person name="Harafuji N."/>
            <person name="Hastings K.E."/>
            <person name="Ho I."/>
            <person name="Hotta K."/>
            <person name="Huang W."/>
            <person name="Kawashima T."/>
            <person name="Lemaire P."/>
            <person name="Martinez D."/>
            <person name="Meinertzhagen I.A."/>
            <person name="Necula S."/>
            <person name="Nonaka M."/>
            <person name="Putnam N."/>
            <person name="Rash S."/>
            <person name="Saiga H."/>
            <person name="Satake M."/>
            <person name="Terry A."/>
            <person name="Yamada L."/>
            <person name="Wang H.G."/>
            <person name="Awazu S."/>
            <person name="Azumi K."/>
            <person name="Boore J."/>
            <person name="Branno M."/>
            <person name="Chin-Bow S."/>
            <person name="DeSantis R."/>
            <person name="Doyle S."/>
            <person name="Francino P."/>
            <person name="Keys D.N."/>
            <person name="Haga S."/>
            <person name="Hayashi H."/>
            <person name="Hino K."/>
            <person name="Imai K.S."/>
            <person name="Inaba K."/>
            <person name="Kano S."/>
            <person name="Kobayashi K."/>
            <person name="Kobayashi M."/>
            <person name="Lee B.I."/>
            <person name="Makabe K.W."/>
            <person name="Manohar C."/>
            <person name="Matassi G."/>
            <person name="Medina M."/>
            <person name="Mochizuki Y."/>
            <person name="Mount S."/>
            <person name="Morishita T."/>
            <person name="Miura S."/>
            <person name="Nakayama A."/>
            <person name="Nishizaka S."/>
            <person name="Nomoto H."/>
            <person name="Ohta F."/>
            <person name="Oishi K."/>
            <person name="Rigoutsos I."/>
            <person name="Sano M."/>
            <person name="Sasaki A."/>
            <person name="Sasakura Y."/>
            <person name="Shoguchi E."/>
            <person name="Shin-i T."/>
            <person name="Spagnuolo A."/>
            <person name="Stainier D."/>
            <person name="Suzuki M.M."/>
            <person name="Tassy O."/>
            <person name="Takatori N."/>
            <person name="Tokuoka M."/>
            <person name="Yagi K."/>
            <person name="Yoshizaki F."/>
            <person name="Wada S."/>
            <person name="Zhang C."/>
            <person name="Hyatt P.D."/>
            <person name="Larimer F."/>
            <person name="Detter C."/>
            <person name="Doggett N."/>
            <person name="Glavina T."/>
            <person name="Hawkins T."/>
            <person name="Richardson P."/>
            <person name="Lucas S."/>
            <person name="Kohara Y."/>
            <person name="Levine M."/>
            <person name="Satoh N."/>
            <person name="Rokhsar D.S."/>
        </authorList>
    </citation>
    <scope>NUCLEOTIDE SEQUENCE [LARGE SCALE GENOMIC DNA]</scope>
</reference>
<name>F6RMM4_CIOIN</name>
<feature type="domain" description="Fibrinogen C-terminal" evidence="1">
    <location>
        <begin position="1"/>
        <end position="158"/>
    </location>
</feature>
<dbReference type="Gene3D" id="4.10.530.10">
    <property type="entry name" value="Gamma-fibrinogen Carboxyl Terminal Fragment, domain 2"/>
    <property type="match status" value="1"/>
</dbReference>
<dbReference type="SMART" id="SM00186">
    <property type="entry name" value="FBG"/>
    <property type="match status" value="1"/>
</dbReference>
<dbReference type="Gene3D" id="3.90.215.10">
    <property type="entry name" value="Gamma Fibrinogen, chain A, domain 1"/>
    <property type="match status" value="1"/>
</dbReference>
<dbReference type="GeneTree" id="ENSGT00940000167621"/>
<evidence type="ECO:0000259" key="1">
    <source>
        <dbReference type="PROSITE" id="PS51406"/>
    </source>
</evidence>
<dbReference type="EMBL" id="EAAA01001784">
    <property type="status" value="NOT_ANNOTATED_CDS"/>
    <property type="molecule type" value="Genomic_DNA"/>
</dbReference>
<dbReference type="PANTHER" id="PTHR19143:SF394">
    <property type="entry name" value="ANGIOPOIETIN-RELATED PROTEIN 3-LIKE"/>
    <property type="match status" value="1"/>
</dbReference>
<reference evidence="2" key="2">
    <citation type="journal article" date="2008" name="Genome Biol.">
        <title>Improved genome assembly and evidence-based global gene model set for the chordate Ciona intestinalis: new insight into intron and operon populations.</title>
        <authorList>
            <person name="Satou Y."/>
            <person name="Mineta K."/>
            <person name="Ogasawara M."/>
            <person name="Sasakura Y."/>
            <person name="Shoguchi E."/>
            <person name="Ueno K."/>
            <person name="Yamada L."/>
            <person name="Matsumoto J."/>
            <person name="Wasserscheid J."/>
            <person name="Dewar K."/>
            <person name="Wiley G.B."/>
            <person name="Macmil S.L."/>
            <person name="Roe B.A."/>
            <person name="Zeller R.W."/>
            <person name="Hastings K.E."/>
            <person name="Lemaire P."/>
            <person name="Lindquist E."/>
            <person name="Endo T."/>
            <person name="Hotta K."/>
            <person name="Inaba K."/>
        </authorList>
    </citation>
    <scope>NUCLEOTIDE SEQUENCE [LARGE SCALE GENOMIC DNA]</scope>
    <source>
        <strain evidence="2">wild type</strain>
    </source>
</reference>
<sequence>GWTVFQRRINGQQDFYLTWDEYRQGFGNKSGEFWMGLDNLHSFTQNGSFELRIELTNCENQIFYAKYRTFKVMDLLTKFRLLVGNFSGSPGLQDSLSHHNGVPFSTKDRNNDGLGSYPIPCADQYRAGWWYQACHTANLNELYFKIRLTEKRTGLCWY</sequence>
<dbReference type="InterPro" id="IPR036056">
    <property type="entry name" value="Fibrinogen-like_C"/>
</dbReference>
<dbReference type="Proteomes" id="UP000008144">
    <property type="component" value="Chromosome 3"/>
</dbReference>
<dbReference type="InParanoid" id="F6RMM4"/>
<protein>
    <recommendedName>
        <fullName evidence="1">Fibrinogen C-terminal domain-containing protein</fullName>
    </recommendedName>
</protein>
<evidence type="ECO:0000313" key="3">
    <source>
        <dbReference type="Proteomes" id="UP000008144"/>
    </source>
</evidence>
<organism evidence="2 3">
    <name type="scientific">Ciona intestinalis</name>
    <name type="common">Transparent sea squirt</name>
    <name type="synonym">Ascidia intestinalis</name>
    <dbReference type="NCBI Taxonomy" id="7719"/>
    <lineage>
        <taxon>Eukaryota</taxon>
        <taxon>Metazoa</taxon>
        <taxon>Chordata</taxon>
        <taxon>Tunicata</taxon>
        <taxon>Ascidiacea</taxon>
        <taxon>Phlebobranchia</taxon>
        <taxon>Cionidae</taxon>
        <taxon>Ciona</taxon>
    </lineage>
</organism>
<reference evidence="2" key="4">
    <citation type="submission" date="2025-09" db="UniProtKB">
        <authorList>
            <consortium name="Ensembl"/>
        </authorList>
    </citation>
    <scope>IDENTIFICATION</scope>
</reference>
<dbReference type="PANTHER" id="PTHR19143">
    <property type="entry name" value="FIBRINOGEN/TENASCIN/ANGIOPOEITIN"/>
    <property type="match status" value="1"/>
</dbReference>
<dbReference type="Ensembl" id="ENSCINT00000024160.2">
    <property type="protein sequence ID" value="ENSCINP00000023914.2"/>
    <property type="gene ID" value="ENSCING00000012917.2"/>
</dbReference>
<dbReference type="STRING" id="7719.ENSCINP00000023914"/>
<dbReference type="SUPFAM" id="SSF56496">
    <property type="entry name" value="Fibrinogen C-terminal domain-like"/>
    <property type="match status" value="1"/>
</dbReference>
<dbReference type="PROSITE" id="PS51406">
    <property type="entry name" value="FIBRINOGEN_C_2"/>
    <property type="match status" value="1"/>
</dbReference>
<reference evidence="2" key="3">
    <citation type="submission" date="2025-08" db="UniProtKB">
        <authorList>
            <consortium name="Ensembl"/>
        </authorList>
    </citation>
    <scope>IDENTIFICATION</scope>
</reference>
<dbReference type="GO" id="GO:0005615">
    <property type="term" value="C:extracellular space"/>
    <property type="evidence" value="ECO:0000318"/>
    <property type="project" value="GO_Central"/>
</dbReference>
<dbReference type="InterPro" id="IPR002181">
    <property type="entry name" value="Fibrinogen_a/b/g_C_dom"/>
</dbReference>
<dbReference type="InterPro" id="IPR050373">
    <property type="entry name" value="Fibrinogen_C-term_domain"/>
</dbReference>
<dbReference type="Pfam" id="PF00147">
    <property type="entry name" value="Fibrinogen_C"/>
    <property type="match status" value="1"/>
</dbReference>
<dbReference type="InterPro" id="IPR014716">
    <property type="entry name" value="Fibrinogen_a/b/g_C_1"/>
</dbReference>
<proteinExistence type="predicted"/>
<dbReference type="HOGENOM" id="CLU_038628_6_2_1"/>